<dbReference type="InterPro" id="IPR035906">
    <property type="entry name" value="MetI-like_sf"/>
</dbReference>
<keyword evidence="4 7" id="KW-0812">Transmembrane</keyword>
<keyword evidence="6 7" id="KW-0472">Membrane</keyword>
<gene>
    <name evidence="10" type="ORF">RND15_44135</name>
</gene>
<dbReference type="RefSeq" id="WP_311730164.1">
    <property type="nucleotide sequence ID" value="NZ_JAVRFD010000035.1"/>
</dbReference>
<organism evidence="10 11">
    <name type="scientific">Streptomyces lonegramiae</name>
    <dbReference type="NCBI Taxonomy" id="3075524"/>
    <lineage>
        <taxon>Bacteria</taxon>
        <taxon>Bacillati</taxon>
        <taxon>Actinomycetota</taxon>
        <taxon>Actinomycetes</taxon>
        <taxon>Kitasatosporales</taxon>
        <taxon>Streptomycetaceae</taxon>
        <taxon>Streptomyces</taxon>
    </lineage>
</organism>
<evidence type="ECO:0000256" key="1">
    <source>
        <dbReference type="ARBA" id="ARBA00004651"/>
    </source>
</evidence>
<evidence type="ECO:0000256" key="3">
    <source>
        <dbReference type="ARBA" id="ARBA00022475"/>
    </source>
</evidence>
<evidence type="ECO:0000256" key="4">
    <source>
        <dbReference type="ARBA" id="ARBA00022692"/>
    </source>
</evidence>
<feature type="transmembrane region" description="Helical" evidence="7">
    <location>
        <begin position="108"/>
        <end position="128"/>
    </location>
</feature>
<evidence type="ECO:0000256" key="5">
    <source>
        <dbReference type="ARBA" id="ARBA00022989"/>
    </source>
</evidence>
<comment type="subcellular location">
    <subcellularLocation>
        <location evidence="1 7">Cell membrane</location>
        <topology evidence="1 7">Multi-pass membrane protein</topology>
    </subcellularLocation>
</comment>
<evidence type="ECO:0000313" key="11">
    <source>
        <dbReference type="Proteomes" id="UP001180754"/>
    </source>
</evidence>
<dbReference type="PANTHER" id="PTHR30193:SF37">
    <property type="entry name" value="INNER MEMBRANE ABC TRANSPORTER PERMEASE PROTEIN YCJO"/>
    <property type="match status" value="1"/>
</dbReference>
<feature type="region of interest" description="Disordered" evidence="8">
    <location>
        <begin position="1"/>
        <end position="36"/>
    </location>
</feature>
<evidence type="ECO:0000256" key="7">
    <source>
        <dbReference type="RuleBase" id="RU363032"/>
    </source>
</evidence>
<dbReference type="EMBL" id="JAVRFD010000035">
    <property type="protein sequence ID" value="MDT0549596.1"/>
    <property type="molecule type" value="Genomic_DNA"/>
</dbReference>
<proteinExistence type="inferred from homology"/>
<comment type="caution">
    <text evidence="10">The sequence shown here is derived from an EMBL/GenBank/DDBJ whole genome shotgun (WGS) entry which is preliminary data.</text>
</comment>
<evidence type="ECO:0000256" key="6">
    <source>
        <dbReference type="ARBA" id="ARBA00023136"/>
    </source>
</evidence>
<evidence type="ECO:0000256" key="8">
    <source>
        <dbReference type="SAM" id="MobiDB-lite"/>
    </source>
</evidence>
<protein>
    <submittedName>
        <fullName evidence="10">Sugar ABC transporter permease</fullName>
    </submittedName>
</protein>
<evidence type="ECO:0000256" key="2">
    <source>
        <dbReference type="ARBA" id="ARBA00022448"/>
    </source>
</evidence>
<dbReference type="Proteomes" id="UP001180754">
    <property type="component" value="Unassembled WGS sequence"/>
</dbReference>
<dbReference type="PROSITE" id="PS50928">
    <property type="entry name" value="ABC_TM1"/>
    <property type="match status" value="1"/>
</dbReference>
<feature type="domain" description="ABC transmembrane type-1" evidence="9">
    <location>
        <begin position="102"/>
        <end position="321"/>
    </location>
</feature>
<dbReference type="Gene3D" id="1.10.3720.10">
    <property type="entry name" value="MetI-like"/>
    <property type="match status" value="1"/>
</dbReference>
<sequence length="334" mass="36321">MTKVVDTSMGASVPARPTARRPTADGPRPAPGPSRPRRWRSYLASYLAISPFFVLFAVFGVFPLGIAAYLSLHTWDGIGTMHYVGFEQFHRLLEDSQFWQSLVTTVEIFAMSQAPMVVAALVAAFVLSSDRLRFRGVYQTVYFLPQVTSIVVIAIVFQSLFGGNFGMINRLLVAVGLPSVDWMASTWGANTVIALMIIWRGFGYLVIFFMAGMATIPPELYEAAELDGAGGLRKLWSITLPMMRPTVVFALLTGIVGGLQVFTEPQILDVSGTSVPGMTMMLLQYQYLGQSPSASVGADLGYASAIGWAVFALVTLASLGTLLMRRVTGHKEVI</sequence>
<dbReference type="SUPFAM" id="SSF161098">
    <property type="entry name" value="MetI-like"/>
    <property type="match status" value="1"/>
</dbReference>
<keyword evidence="11" id="KW-1185">Reference proteome</keyword>
<dbReference type="Pfam" id="PF00528">
    <property type="entry name" value="BPD_transp_1"/>
    <property type="match status" value="1"/>
</dbReference>
<feature type="transmembrane region" description="Helical" evidence="7">
    <location>
        <begin position="43"/>
        <end position="72"/>
    </location>
</feature>
<dbReference type="CDD" id="cd06261">
    <property type="entry name" value="TM_PBP2"/>
    <property type="match status" value="1"/>
</dbReference>
<evidence type="ECO:0000259" key="9">
    <source>
        <dbReference type="PROSITE" id="PS50928"/>
    </source>
</evidence>
<feature type="transmembrane region" description="Helical" evidence="7">
    <location>
        <begin position="300"/>
        <end position="324"/>
    </location>
</feature>
<comment type="similarity">
    <text evidence="7">Belongs to the binding-protein-dependent transport system permease family.</text>
</comment>
<reference evidence="10" key="1">
    <citation type="submission" date="2024-05" db="EMBL/GenBank/DDBJ databases">
        <title>30 novel species of actinomycetes from the DSMZ collection.</title>
        <authorList>
            <person name="Nouioui I."/>
        </authorList>
    </citation>
    <scope>NUCLEOTIDE SEQUENCE</scope>
    <source>
        <strain evidence="10">DSM 41529</strain>
    </source>
</reference>
<feature type="transmembrane region" description="Helical" evidence="7">
    <location>
        <begin position="197"/>
        <end position="216"/>
    </location>
</feature>
<feature type="transmembrane region" description="Helical" evidence="7">
    <location>
        <begin position="140"/>
        <end position="161"/>
    </location>
</feature>
<dbReference type="PANTHER" id="PTHR30193">
    <property type="entry name" value="ABC TRANSPORTER PERMEASE PROTEIN"/>
    <property type="match status" value="1"/>
</dbReference>
<keyword evidence="3" id="KW-1003">Cell membrane</keyword>
<evidence type="ECO:0000313" key="10">
    <source>
        <dbReference type="EMBL" id="MDT0549596.1"/>
    </source>
</evidence>
<dbReference type="InterPro" id="IPR051393">
    <property type="entry name" value="ABC_transporter_permease"/>
</dbReference>
<accession>A0ABU2XVI5</accession>
<keyword evidence="5 7" id="KW-1133">Transmembrane helix</keyword>
<keyword evidence="2 7" id="KW-0813">Transport</keyword>
<name>A0ABU2XVI5_9ACTN</name>
<dbReference type="InterPro" id="IPR000515">
    <property type="entry name" value="MetI-like"/>
</dbReference>